<evidence type="ECO:0000256" key="4">
    <source>
        <dbReference type="ARBA" id="ARBA00022989"/>
    </source>
</evidence>
<dbReference type="PANTHER" id="PTHR31113">
    <property type="entry name" value="UPF0496 PROTEIN 3-RELATED"/>
    <property type="match status" value="1"/>
</dbReference>
<protein>
    <submittedName>
        <fullName evidence="6">Uncharacterized protein</fullName>
    </submittedName>
</protein>
<comment type="similarity">
    <text evidence="2">Belongs to the UPF0496 family.</text>
</comment>
<dbReference type="InParanoid" id="F0ZUR0"/>
<comment type="subcellular location">
    <subcellularLocation>
        <location evidence="1">Membrane</location>
    </subcellularLocation>
</comment>
<keyword evidence="5" id="KW-0472">Membrane</keyword>
<dbReference type="InterPro" id="IPR007749">
    <property type="entry name" value="DUF677"/>
</dbReference>
<evidence type="ECO:0000313" key="6">
    <source>
        <dbReference type="EMBL" id="EGC32318.1"/>
    </source>
</evidence>
<dbReference type="KEGG" id="dpp:DICPUDRAFT_81837"/>
<dbReference type="VEuPathDB" id="AmoebaDB:DICPUDRAFT_81837"/>
<gene>
    <name evidence="6" type="ORF">DICPUDRAFT_81837</name>
</gene>
<accession>F0ZUR0</accession>
<evidence type="ECO:0000256" key="1">
    <source>
        <dbReference type="ARBA" id="ARBA00004370"/>
    </source>
</evidence>
<dbReference type="EMBL" id="GL871199">
    <property type="protein sequence ID" value="EGC32318.1"/>
    <property type="molecule type" value="Genomic_DNA"/>
</dbReference>
<dbReference type="AlphaFoldDB" id="F0ZUR0"/>
<name>F0ZUR0_DICPU</name>
<dbReference type="Proteomes" id="UP000001064">
    <property type="component" value="Unassembled WGS sequence"/>
</dbReference>
<evidence type="ECO:0000256" key="5">
    <source>
        <dbReference type="ARBA" id="ARBA00023136"/>
    </source>
</evidence>
<evidence type="ECO:0000313" key="7">
    <source>
        <dbReference type="Proteomes" id="UP000001064"/>
    </source>
</evidence>
<dbReference type="GO" id="GO:0016020">
    <property type="term" value="C:membrane"/>
    <property type="evidence" value="ECO:0007669"/>
    <property type="project" value="UniProtKB-SubCell"/>
</dbReference>
<evidence type="ECO:0000256" key="2">
    <source>
        <dbReference type="ARBA" id="ARBA00009074"/>
    </source>
</evidence>
<dbReference type="GeneID" id="10507340"/>
<evidence type="ECO:0000256" key="3">
    <source>
        <dbReference type="ARBA" id="ARBA00022692"/>
    </source>
</evidence>
<keyword evidence="7" id="KW-1185">Reference proteome</keyword>
<keyword evidence="3" id="KW-0812">Transmembrane</keyword>
<dbReference type="PANTHER" id="PTHR31113:SF3">
    <property type="entry name" value="UPF0496 PROTEIN 1"/>
    <property type="match status" value="1"/>
</dbReference>
<dbReference type="RefSeq" id="XP_003291160.1">
    <property type="nucleotide sequence ID" value="XM_003291112.1"/>
</dbReference>
<proteinExistence type="inferred from homology"/>
<sequence>MNDDILPLPPIVSYNEILFFKIIRNKTIFKHILSFLWEKSELNMDLLTMVEKNEYSIILNKLKSNTPIIVDEKSIEVLCENYIYNPYFEEMFDLLWKQYGDKLKKLNILESIAGQQNQHYSLDLFKFVYKYFNNSNQTHKIFTLLDLCLECEKPNYKILKHIIHTLKNSLINTSIGDYKVPIFTLFNVSGFFKDAKKKINLFKECLNIDIKQETKKLLEKENQILPYLVNRTATEVAVKENGFIDEEALELYLITVKTGKCYTTFINPDMFFLNHFNFLLLYLLREELDNQTFKMNLLNNLESFNNDTSLLLSAAKEYLIKNNQECKILRYMGFYIVNELLQQRNFNELDEYIDEYLSKYSNDEQLGLLINFIFQYSIVHFSIETLNYYMKYIEQFHGEDFHNYLIGDPIQQHYYEKEKLNQINKSNIILFLEDLVSKFNNGFTSNNYLKAALSLIIKNHNGEILELIFNSFSGNGAIKEVYIDMLSSETQILVNNHFESAKNDIMELDFKKMKIFIDHFDTIEHITIDENFQIEISNKHYGKFLNFYFQYAFGNLFTEFDSFIIICFIKSRFSSIEQSIDIYNSIDKNNLLVYSKKEFLHSSILLENLLKSIKKQDIGSINKILAAVYNHNNNYINNNNNNNNDFKLPDSFNNSLEIINYLSSKGYLNHFKLKYILKWIDKHINNVPKEFIFNLIPSNNTDLINYFNEKYYNTITIKFHIDQSLGLENICDSSEKIHYNEIVNIQNSKNAIKALYHCFYEPAYKYINNSLDKFVEDFKSLSKEQNFLNNVFKLSLVSAPYHWVIKFDQIYKKIMKKSIYLDYIFNYSNYKEIEHLWNNRIEDRDILLNYIFGMEYGNPLYLKDPDDFYNKIPLIEYLLEKKKEFLIDYFKKHRVKFSEKLFLYRFIIYGNIKIFNQLKSIFIIIDQYLEIALDFPLMLSFCELKYIHFCEILEFLHTNQLLSKKNINFKNYNFVDSIEDYSSHGGGREVINSFLVLKSVVALINTLRPIEDK</sequence>
<reference evidence="7" key="1">
    <citation type="journal article" date="2011" name="Genome Biol.">
        <title>Comparative genomics of the social amoebae Dictyostelium discoideum and Dictyostelium purpureum.</title>
        <authorList>
            <consortium name="US DOE Joint Genome Institute (JGI-PGF)"/>
            <person name="Sucgang R."/>
            <person name="Kuo A."/>
            <person name="Tian X."/>
            <person name="Salerno W."/>
            <person name="Parikh A."/>
            <person name="Feasley C.L."/>
            <person name="Dalin E."/>
            <person name="Tu H."/>
            <person name="Huang E."/>
            <person name="Barry K."/>
            <person name="Lindquist E."/>
            <person name="Shapiro H."/>
            <person name="Bruce D."/>
            <person name="Schmutz J."/>
            <person name="Salamov A."/>
            <person name="Fey P."/>
            <person name="Gaudet P."/>
            <person name="Anjard C."/>
            <person name="Babu M.M."/>
            <person name="Basu S."/>
            <person name="Bushmanova Y."/>
            <person name="van der Wel H."/>
            <person name="Katoh-Kurasawa M."/>
            <person name="Dinh C."/>
            <person name="Coutinho P.M."/>
            <person name="Saito T."/>
            <person name="Elias M."/>
            <person name="Schaap P."/>
            <person name="Kay R.R."/>
            <person name="Henrissat B."/>
            <person name="Eichinger L."/>
            <person name="Rivero F."/>
            <person name="Putnam N.H."/>
            <person name="West C.M."/>
            <person name="Loomis W.F."/>
            <person name="Chisholm R.L."/>
            <person name="Shaulsky G."/>
            <person name="Strassmann J.E."/>
            <person name="Queller D.C."/>
            <person name="Kuspa A."/>
            <person name="Grigoriev I.V."/>
        </authorList>
    </citation>
    <scope>NUCLEOTIDE SEQUENCE [LARGE SCALE GENOMIC DNA]</scope>
    <source>
        <strain evidence="7">QSDP1</strain>
    </source>
</reference>
<keyword evidence="4" id="KW-1133">Transmembrane helix</keyword>
<organism evidence="6 7">
    <name type="scientific">Dictyostelium purpureum</name>
    <name type="common">Slime mold</name>
    <dbReference type="NCBI Taxonomy" id="5786"/>
    <lineage>
        <taxon>Eukaryota</taxon>
        <taxon>Amoebozoa</taxon>
        <taxon>Evosea</taxon>
        <taxon>Eumycetozoa</taxon>
        <taxon>Dictyostelia</taxon>
        <taxon>Dictyosteliales</taxon>
        <taxon>Dictyosteliaceae</taxon>
        <taxon>Dictyostelium</taxon>
    </lineage>
</organism>